<dbReference type="AlphaFoldDB" id="A0A164FVD7"/>
<reference evidence="2 3" key="1">
    <citation type="submission" date="2016-03" db="EMBL/GenBank/DDBJ databases">
        <title>EvidentialGene: Evidence-directed Construction of Genes on Genomes.</title>
        <authorList>
            <person name="Gilbert D.G."/>
            <person name="Choi J.-H."/>
            <person name="Mockaitis K."/>
            <person name="Colbourne J."/>
            <person name="Pfrender M."/>
        </authorList>
    </citation>
    <scope>NUCLEOTIDE SEQUENCE [LARGE SCALE GENOMIC DNA]</scope>
    <source>
        <strain evidence="2 3">Xinb3</strain>
        <tissue evidence="2">Complete organism</tissue>
    </source>
</reference>
<gene>
    <name evidence="2" type="ORF">APZ42_006495</name>
</gene>
<evidence type="ECO:0000313" key="3">
    <source>
        <dbReference type="Proteomes" id="UP000076858"/>
    </source>
</evidence>
<feature type="region of interest" description="Disordered" evidence="1">
    <location>
        <begin position="101"/>
        <end position="123"/>
    </location>
</feature>
<comment type="caution">
    <text evidence="2">The sequence shown here is derived from an EMBL/GenBank/DDBJ whole genome shotgun (WGS) entry which is preliminary data.</text>
</comment>
<feature type="non-terminal residue" evidence="2">
    <location>
        <position position="123"/>
    </location>
</feature>
<accession>A0A164FVD7</accession>
<organism evidence="2 3">
    <name type="scientific">Daphnia magna</name>
    <dbReference type="NCBI Taxonomy" id="35525"/>
    <lineage>
        <taxon>Eukaryota</taxon>
        <taxon>Metazoa</taxon>
        <taxon>Ecdysozoa</taxon>
        <taxon>Arthropoda</taxon>
        <taxon>Crustacea</taxon>
        <taxon>Branchiopoda</taxon>
        <taxon>Diplostraca</taxon>
        <taxon>Cladocera</taxon>
        <taxon>Anomopoda</taxon>
        <taxon>Daphniidae</taxon>
        <taxon>Daphnia</taxon>
    </lineage>
</organism>
<dbReference type="Proteomes" id="UP000076858">
    <property type="component" value="Unassembled WGS sequence"/>
</dbReference>
<protein>
    <submittedName>
        <fullName evidence="2">Uncharacterized protein</fullName>
    </submittedName>
</protein>
<dbReference type="EMBL" id="LRGB01018023">
    <property type="protein sequence ID" value="KZR98201.1"/>
    <property type="molecule type" value="Genomic_DNA"/>
</dbReference>
<evidence type="ECO:0000256" key="1">
    <source>
        <dbReference type="SAM" id="MobiDB-lite"/>
    </source>
</evidence>
<proteinExistence type="predicted"/>
<sequence>MPPFLDGELSVITLVESCSRRRVPQTCSSRRLETIHIRIQKNSSDVEDGSRLIRQRMECATSNIRQPFPSAGRMDDGRIYIELEVFQSLRLPLVQLNRELPNEVDPGEGNNNSNNTILAEPTL</sequence>
<evidence type="ECO:0000313" key="2">
    <source>
        <dbReference type="EMBL" id="KZR98201.1"/>
    </source>
</evidence>
<keyword evidence="3" id="KW-1185">Reference proteome</keyword>
<name>A0A164FVD7_9CRUS</name>